<dbReference type="EMBL" id="UAQE01000001">
    <property type="protein sequence ID" value="SPT98782.1"/>
    <property type="molecule type" value="Genomic_DNA"/>
</dbReference>
<organism evidence="1 2">
    <name type="scientific">Lysinibacillus capsici</name>
    <dbReference type="NCBI Taxonomy" id="2115968"/>
    <lineage>
        <taxon>Bacteria</taxon>
        <taxon>Bacillati</taxon>
        <taxon>Bacillota</taxon>
        <taxon>Bacilli</taxon>
        <taxon>Bacillales</taxon>
        <taxon>Bacillaceae</taxon>
        <taxon>Lysinibacillus</taxon>
    </lineage>
</organism>
<protein>
    <submittedName>
        <fullName evidence="1">Uncharacterized protein</fullName>
    </submittedName>
</protein>
<dbReference type="Proteomes" id="UP000251431">
    <property type="component" value="Unassembled WGS sequence"/>
</dbReference>
<evidence type="ECO:0000313" key="2">
    <source>
        <dbReference type="Proteomes" id="UP000251431"/>
    </source>
</evidence>
<dbReference type="RefSeq" id="WP_112117146.1">
    <property type="nucleotide sequence ID" value="NZ_UAQE01000001.1"/>
</dbReference>
<name>A0A2X0ZAI7_9BACI</name>
<proteinExistence type="predicted"/>
<reference evidence="1 2" key="1">
    <citation type="submission" date="2018-06" db="EMBL/GenBank/DDBJ databases">
        <authorList>
            <consortium name="Pathogen Informatics"/>
            <person name="Doyle S."/>
        </authorList>
    </citation>
    <scope>NUCLEOTIDE SEQUENCE [LARGE SCALE GENOMIC DNA]</scope>
    <source>
        <strain evidence="1 2">NCTC7582</strain>
    </source>
</reference>
<sequence length="84" mass="9501">MKIIAVLTFILITINFILSIIRMIRLQKEIDAAYQRGLSDAKQASSEVINEIKIRISNGKSFHESAADVANELSKRLKERIDSI</sequence>
<dbReference type="AlphaFoldDB" id="A0A2X0ZAI7"/>
<evidence type="ECO:0000313" key="1">
    <source>
        <dbReference type="EMBL" id="SPT98782.1"/>
    </source>
</evidence>
<gene>
    <name evidence="1" type="ORF">NCTC7582_01940</name>
</gene>
<accession>A0A2X0ZAI7</accession>